<sequence length="57" mass="6432">MTLPILLAASPRLDIRIESFARLHLLTEPRSVRFLLLLKRRVPVGLADSMHAIDIGQ</sequence>
<organism evidence="1 2">
    <name type="scientific">Burkholderia cepacia GG4</name>
    <dbReference type="NCBI Taxonomy" id="1009846"/>
    <lineage>
        <taxon>Bacteria</taxon>
        <taxon>Pseudomonadati</taxon>
        <taxon>Pseudomonadota</taxon>
        <taxon>Betaproteobacteria</taxon>
        <taxon>Burkholderiales</taxon>
        <taxon>Burkholderiaceae</taxon>
        <taxon>Burkholderia</taxon>
        <taxon>Burkholderia cepacia complex</taxon>
    </lineage>
</organism>
<dbReference type="Proteomes" id="UP000032866">
    <property type="component" value="Chromosome 1"/>
</dbReference>
<name>A0A9W3K152_BURCE</name>
<evidence type="ECO:0000313" key="1">
    <source>
        <dbReference type="EMBL" id="AFQ48275.1"/>
    </source>
</evidence>
<evidence type="ECO:0000313" key="2">
    <source>
        <dbReference type="Proteomes" id="UP000032866"/>
    </source>
</evidence>
<dbReference type="AlphaFoldDB" id="A0A9W3K152"/>
<accession>A0A9W3K152</accession>
<gene>
    <name evidence="1" type="ORF">GEM_1850</name>
</gene>
<dbReference type="EMBL" id="CP003774">
    <property type="protein sequence ID" value="AFQ48275.1"/>
    <property type="molecule type" value="Genomic_DNA"/>
</dbReference>
<dbReference type="KEGG" id="bct:GEM_1850"/>
<protein>
    <submittedName>
        <fullName evidence="1">Uncharacterized protein</fullName>
    </submittedName>
</protein>
<reference evidence="1 2" key="1">
    <citation type="journal article" date="2012" name="J. Bacteriol.">
        <title>Complete Genome Sequence of Burkholderia sp. Strain GG4, a Betaproteobacterium That Reduces 3-Oxo-N-Acylhomoserine Lactones and Produces Different N-Acylhomoserine Lactones.</title>
        <authorList>
            <person name="Hong K.W."/>
            <person name="Koh C.L."/>
            <person name="Sam C.K."/>
            <person name="Yin W.F."/>
            <person name="Chan K.G."/>
        </authorList>
    </citation>
    <scope>NUCLEOTIDE SEQUENCE [LARGE SCALE GENOMIC DNA]</scope>
    <source>
        <strain evidence="1 2">GG4</strain>
    </source>
</reference>
<proteinExistence type="predicted"/>